<dbReference type="Gene3D" id="3.40.50.1820">
    <property type="entry name" value="alpha/beta hydrolase"/>
    <property type="match status" value="1"/>
</dbReference>
<evidence type="ECO:0000313" key="3">
    <source>
        <dbReference type="EMBL" id="GAA3357798.1"/>
    </source>
</evidence>
<evidence type="ECO:0008006" key="5">
    <source>
        <dbReference type="Google" id="ProtNLM"/>
    </source>
</evidence>
<keyword evidence="2" id="KW-0378">Hydrolase</keyword>
<accession>A0ABP6RQY7</accession>
<name>A0ABP6RQY7_9PSEU</name>
<dbReference type="InterPro" id="IPR029058">
    <property type="entry name" value="AB_hydrolase_fold"/>
</dbReference>
<keyword evidence="4" id="KW-1185">Reference proteome</keyword>
<dbReference type="Proteomes" id="UP001500483">
    <property type="component" value="Unassembled WGS sequence"/>
</dbReference>
<sequence length="152" mass="16644">MVVRALGLPARDEHPPADDRLRAQRLAGRAAGLNLEWFVDYDPEQTEQTPVDRDAILTNVTIFWLTRTAGSAARLYFETGAELLAGRPSPSGAATAVANFPGDNAIQDLARLSNVVTRWREHDQGGHFPALQAPEVLIADVREFFRSLPGTP</sequence>
<evidence type="ECO:0000256" key="1">
    <source>
        <dbReference type="ARBA" id="ARBA00010088"/>
    </source>
</evidence>
<reference evidence="4" key="1">
    <citation type="journal article" date="2019" name="Int. J. Syst. Evol. Microbiol.">
        <title>The Global Catalogue of Microorganisms (GCM) 10K type strain sequencing project: providing services to taxonomists for standard genome sequencing and annotation.</title>
        <authorList>
            <consortium name="The Broad Institute Genomics Platform"/>
            <consortium name="The Broad Institute Genome Sequencing Center for Infectious Disease"/>
            <person name="Wu L."/>
            <person name="Ma J."/>
        </authorList>
    </citation>
    <scope>NUCLEOTIDE SEQUENCE [LARGE SCALE GENOMIC DNA]</scope>
    <source>
        <strain evidence="4">JCM 9687</strain>
    </source>
</reference>
<dbReference type="PANTHER" id="PTHR21661:SF35">
    <property type="entry name" value="EPOXIDE HYDROLASE"/>
    <property type="match status" value="1"/>
</dbReference>
<evidence type="ECO:0000313" key="4">
    <source>
        <dbReference type="Proteomes" id="UP001500483"/>
    </source>
</evidence>
<organism evidence="3 4">
    <name type="scientific">Saccharopolyspora gregorii</name>
    <dbReference type="NCBI Taxonomy" id="33914"/>
    <lineage>
        <taxon>Bacteria</taxon>
        <taxon>Bacillati</taxon>
        <taxon>Actinomycetota</taxon>
        <taxon>Actinomycetes</taxon>
        <taxon>Pseudonocardiales</taxon>
        <taxon>Pseudonocardiaceae</taxon>
        <taxon>Saccharopolyspora</taxon>
    </lineage>
</organism>
<comment type="similarity">
    <text evidence="1">Belongs to the peptidase S33 family.</text>
</comment>
<comment type="caution">
    <text evidence="3">The sequence shown here is derived from an EMBL/GenBank/DDBJ whole genome shotgun (WGS) entry which is preliminary data.</text>
</comment>
<dbReference type="EMBL" id="BAAAYK010000038">
    <property type="protein sequence ID" value="GAA3357798.1"/>
    <property type="molecule type" value="Genomic_DNA"/>
</dbReference>
<evidence type="ECO:0000256" key="2">
    <source>
        <dbReference type="ARBA" id="ARBA00022801"/>
    </source>
</evidence>
<dbReference type="SUPFAM" id="SSF53474">
    <property type="entry name" value="alpha/beta-Hydrolases"/>
    <property type="match status" value="1"/>
</dbReference>
<gene>
    <name evidence="3" type="ORF">GCM10020366_27300</name>
</gene>
<proteinExistence type="inferred from homology"/>
<protein>
    <recommendedName>
        <fullName evidence="5">Epoxide hydrolase</fullName>
    </recommendedName>
</protein>
<dbReference type="PANTHER" id="PTHR21661">
    <property type="entry name" value="EPOXIDE HYDROLASE 1-RELATED"/>
    <property type="match status" value="1"/>
</dbReference>